<evidence type="ECO:0000256" key="2">
    <source>
        <dbReference type="ARBA" id="ARBA00022786"/>
    </source>
</evidence>
<evidence type="ECO:0000256" key="3">
    <source>
        <dbReference type="PROSITE-ProRule" id="PRU00221"/>
    </source>
</evidence>
<feature type="non-terminal residue" evidence="5">
    <location>
        <position position="1"/>
    </location>
</feature>
<dbReference type="SMART" id="SM00320">
    <property type="entry name" value="WD40"/>
    <property type="match status" value="3"/>
</dbReference>
<name>A0A8J7PBF9_ATRSP</name>
<evidence type="ECO:0000256" key="1">
    <source>
        <dbReference type="ARBA" id="ARBA00004906"/>
    </source>
</evidence>
<dbReference type="Pfam" id="PF12937">
    <property type="entry name" value="F-box-like"/>
    <property type="match status" value="1"/>
</dbReference>
<dbReference type="SUPFAM" id="SSF50978">
    <property type="entry name" value="WD40 repeat-like"/>
    <property type="match status" value="1"/>
</dbReference>
<sequence>AGVYSSAVVVMDSSLSQLTVDCLICIFSYLDEDDLLRASVVSKFWNEAADTPWLWRQMCLRRWSFCNLSRLPAGMQTWKNYYLRRSKLEEKMEMGRASADYTCKTLRGHTGAIVDMAYLVGNSSLSESWNSMSIVCSASTDGTVRAWNVQEGSQLWSTPVQEPLRKIIVDQPSGVVISADCRGTIKAWKGLTGEELAAFPASSTACRLINYSIKDQPFLTAGTAGGSLYTLASPTLSQVSHVVAFDTYKIDVLLASPDKQWIVAATQDNYDLSPKVFSCESLSCASEDETPVSEVLPVSGCLAACFFPSEAARVLILHTDGLRATTTVSIFDIKSKKTKYKTEVVAELVGTFQLDVGRWHSDILLEGRGSGTILTATQNQLKVYNLQGAMLASFEDHMKPISAICADSFRVVTASHDLSLRVLTWKKEKDKNLSLESRYHLLGGSHMYSRGFTNVACDYASIVASVAAVNGKDVLKAYSFNA</sequence>
<evidence type="ECO:0000313" key="5">
    <source>
        <dbReference type="EMBL" id="MBN3325348.1"/>
    </source>
</evidence>
<dbReference type="AlphaFoldDB" id="A0A8J7PBF9"/>
<dbReference type="SUPFAM" id="SSF81383">
    <property type="entry name" value="F-box domain"/>
    <property type="match status" value="1"/>
</dbReference>
<feature type="repeat" description="WD" evidence="3">
    <location>
        <begin position="133"/>
        <end position="157"/>
    </location>
</feature>
<keyword evidence="2" id="KW-0833">Ubl conjugation pathway</keyword>
<dbReference type="Proteomes" id="UP000736164">
    <property type="component" value="Unassembled WGS sequence"/>
</dbReference>
<keyword evidence="3" id="KW-0853">WD repeat</keyword>
<dbReference type="Gene3D" id="1.20.1280.50">
    <property type="match status" value="1"/>
</dbReference>
<dbReference type="InterPro" id="IPR001810">
    <property type="entry name" value="F-box_dom"/>
</dbReference>
<dbReference type="SMART" id="SM00256">
    <property type="entry name" value="FBOX"/>
    <property type="match status" value="1"/>
</dbReference>
<organism evidence="5 6">
    <name type="scientific">Atractosteus spatula</name>
    <name type="common">Alligator gar</name>
    <name type="synonym">Lepisosteus spatula</name>
    <dbReference type="NCBI Taxonomy" id="7917"/>
    <lineage>
        <taxon>Eukaryota</taxon>
        <taxon>Metazoa</taxon>
        <taxon>Chordata</taxon>
        <taxon>Craniata</taxon>
        <taxon>Vertebrata</taxon>
        <taxon>Euteleostomi</taxon>
        <taxon>Actinopterygii</taxon>
        <taxon>Neopterygii</taxon>
        <taxon>Holostei</taxon>
        <taxon>Semionotiformes</taxon>
        <taxon>Lepisosteidae</taxon>
        <taxon>Atractosteus</taxon>
    </lineage>
</organism>
<dbReference type="PANTHER" id="PTHR46550:SF2">
    <property type="entry name" value="EXPRESSED SEQUENCE C85627-RELATED"/>
    <property type="match status" value="1"/>
</dbReference>
<dbReference type="Pfam" id="PF00400">
    <property type="entry name" value="WD40"/>
    <property type="match status" value="1"/>
</dbReference>
<dbReference type="PROSITE" id="PS50181">
    <property type="entry name" value="FBOX"/>
    <property type="match status" value="1"/>
</dbReference>
<comment type="caution">
    <text evidence="5">The sequence shown here is derived from an EMBL/GenBank/DDBJ whole genome shotgun (WGS) entry which is preliminary data.</text>
</comment>
<dbReference type="GO" id="GO:0005737">
    <property type="term" value="C:cytoplasm"/>
    <property type="evidence" value="ECO:0007669"/>
    <property type="project" value="TreeGrafter"/>
</dbReference>
<protein>
    <submittedName>
        <fullName evidence="5">FBW12 protein</fullName>
    </submittedName>
</protein>
<dbReference type="InterPro" id="IPR036047">
    <property type="entry name" value="F-box-like_dom_sf"/>
</dbReference>
<keyword evidence="6" id="KW-1185">Reference proteome</keyword>
<feature type="domain" description="F-box" evidence="4">
    <location>
        <begin position="12"/>
        <end position="58"/>
    </location>
</feature>
<reference evidence="5" key="1">
    <citation type="journal article" date="2021" name="Cell">
        <title>Tracing the genetic footprints of vertebrate landing in non-teleost ray-finned fishes.</title>
        <authorList>
            <person name="Bi X."/>
            <person name="Wang K."/>
            <person name="Yang L."/>
            <person name="Pan H."/>
            <person name="Jiang H."/>
            <person name="Wei Q."/>
            <person name="Fang M."/>
            <person name="Yu H."/>
            <person name="Zhu C."/>
            <person name="Cai Y."/>
            <person name="He Y."/>
            <person name="Gan X."/>
            <person name="Zeng H."/>
            <person name="Yu D."/>
            <person name="Zhu Y."/>
            <person name="Jiang H."/>
            <person name="Qiu Q."/>
            <person name="Yang H."/>
            <person name="Zhang Y.E."/>
            <person name="Wang W."/>
            <person name="Zhu M."/>
            <person name="He S."/>
            <person name="Zhang G."/>
        </authorList>
    </citation>
    <scope>NUCLEOTIDE SEQUENCE</scope>
    <source>
        <strain evidence="5">Allg_001</strain>
    </source>
</reference>
<dbReference type="InterPro" id="IPR001680">
    <property type="entry name" value="WD40_rpt"/>
</dbReference>
<evidence type="ECO:0000259" key="4">
    <source>
        <dbReference type="PROSITE" id="PS50181"/>
    </source>
</evidence>
<dbReference type="PROSITE" id="PS50082">
    <property type="entry name" value="WD_REPEATS_2"/>
    <property type="match status" value="1"/>
</dbReference>
<proteinExistence type="predicted"/>
<dbReference type="InterPro" id="IPR015943">
    <property type="entry name" value="WD40/YVTN_repeat-like_dom_sf"/>
</dbReference>
<comment type="pathway">
    <text evidence="1">Protein modification; protein ubiquitination.</text>
</comment>
<dbReference type="InterPro" id="IPR036322">
    <property type="entry name" value="WD40_repeat_dom_sf"/>
</dbReference>
<dbReference type="InterPro" id="IPR052121">
    <property type="entry name" value="F-box_SCF_Substrate_Recog"/>
</dbReference>
<accession>A0A8J7PBF9</accession>
<dbReference type="Gene3D" id="2.130.10.10">
    <property type="entry name" value="YVTN repeat-like/Quinoprotein amine dehydrogenase"/>
    <property type="match status" value="2"/>
</dbReference>
<evidence type="ECO:0000313" key="6">
    <source>
        <dbReference type="Proteomes" id="UP000736164"/>
    </source>
</evidence>
<gene>
    <name evidence="5" type="primary">Fbxw12</name>
    <name evidence="5" type="ORF">GTO95_0002036</name>
</gene>
<feature type="non-terminal residue" evidence="5">
    <location>
        <position position="482"/>
    </location>
</feature>
<dbReference type="EMBL" id="JAAWVO010075275">
    <property type="protein sequence ID" value="MBN3325348.1"/>
    <property type="molecule type" value="Genomic_DNA"/>
</dbReference>
<dbReference type="PANTHER" id="PTHR46550">
    <property type="entry name" value="F-BOX ONLY PROTEIN 3"/>
    <property type="match status" value="1"/>
</dbReference>